<dbReference type="Gramene" id="KQK22548">
    <property type="protein sequence ID" value="KQK22548"/>
    <property type="gene ID" value="BRADI_1g67975v3"/>
</dbReference>
<evidence type="ECO:0000313" key="3">
    <source>
        <dbReference type="EnsemblPlants" id="KQK22548"/>
    </source>
</evidence>
<dbReference type="InParanoid" id="A0A0Q3KDP3"/>
<name>A0A0Q3KDP3_BRADI</name>
<accession>A0A0Q3KDP3</accession>
<organism evidence="2">
    <name type="scientific">Brachypodium distachyon</name>
    <name type="common">Purple false brome</name>
    <name type="synonym">Trachynia distachya</name>
    <dbReference type="NCBI Taxonomy" id="15368"/>
    <lineage>
        <taxon>Eukaryota</taxon>
        <taxon>Viridiplantae</taxon>
        <taxon>Streptophyta</taxon>
        <taxon>Embryophyta</taxon>
        <taxon>Tracheophyta</taxon>
        <taxon>Spermatophyta</taxon>
        <taxon>Magnoliopsida</taxon>
        <taxon>Liliopsida</taxon>
        <taxon>Poales</taxon>
        <taxon>Poaceae</taxon>
        <taxon>BOP clade</taxon>
        <taxon>Pooideae</taxon>
        <taxon>Stipodae</taxon>
        <taxon>Brachypodieae</taxon>
        <taxon>Brachypodium</taxon>
    </lineage>
</organism>
<dbReference type="Proteomes" id="UP000008810">
    <property type="component" value="Chromosome 1"/>
</dbReference>
<evidence type="ECO:0000313" key="2">
    <source>
        <dbReference type="EMBL" id="KQK22548.1"/>
    </source>
</evidence>
<reference evidence="2" key="2">
    <citation type="submission" date="2017-06" db="EMBL/GenBank/DDBJ databases">
        <title>WGS assembly of Brachypodium distachyon.</title>
        <authorList>
            <consortium name="The International Brachypodium Initiative"/>
            <person name="Lucas S."/>
            <person name="Harmon-Smith M."/>
            <person name="Lail K."/>
            <person name="Tice H."/>
            <person name="Grimwood J."/>
            <person name="Bruce D."/>
            <person name="Barry K."/>
            <person name="Shu S."/>
            <person name="Lindquist E."/>
            <person name="Wang M."/>
            <person name="Pitluck S."/>
            <person name="Vogel J.P."/>
            <person name="Garvin D.F."/>
            <person name="Mockler T.C."/>
            <person name="Schmutz J."/>
            <person name="Rokhsar D."/>
            <person name="Bevan M.W."/>
        </authorList>
    </citation>
    <scope>NUCLEOTIDE SEQUENCE</scope>
    <source>
        <strain evidence="2">Bd21</strain>
    </source>
</reference>
<protein>
    <submittedName>
        <fullName evidence="2 3">Uncharacterized protein</fullName>
    </submittedName>
</protein>
<sequence>MICFYLVLKIYHNSMVLTAIFLSSYKGAAIKHKLCIRGLGIEKILVKQGVARLHDVELVPYSEVGALTMFRRIRRVLTGCMPEGIPDDVKLVLSLLKDNPLEAYDLIAHSPAWIPAWDRCHYLEDTYSLFKSDLSLESRIIFANTLQSLLANWREEMEQNSLLDAHNRRMPKGYENKTKEQQEKDREHVKNRKIEALKKEILEKGITASDDDLRSLLTCQEFFASCRHSIVHLPEVATELGLLPMPAEMKNFIISSKFAAFYPLIQEGLCKVKSMTPEQLGLIKYFKTSSF</sequence>
<evidence type="ECO:0000256" key="1">
    <source>
        <dbReference type="SAM" id="MobiDB-lite"/>
    </source>
</evidence>
<feature type="compositionally biased region" description="Basic and acidic residues" evidence="1">
    <location>
        <begin position="172"/>
        <end position="186"/>
    </location>
</feature>
<dbReference type="EnsemblPlants" id="KQK22548">
    <property type="protein sequence ID" value="KQK22548"/>
    <property type="gene ID" value="BRADI_1g67975v3"/>
</dbReference>
<gene>
    <name evidence="2" type="ORF">BRADI_1g67975v3</name>
</gene>
<evidence type="ECO:0000313" key="4">
    <source>
        <dbReference type="Proteomes" id="UP000008810"/>
    </source>
</evidence>
<feature type="region of interest" description="Disordered" evidence="1">
    <location>
        <begin position="162"/>
        <end position="186"/>
    </location>
</feature>
<reference evidence="3" key="3">
    <citation type="submission" date="2018-08" db="UniProtKB">
        <authorList>
            <consortium name="EnsemblPlants"/>
        </authorList>
    </citation>
    <scope>IDENTIFICATION</scope>
    <source>
        <strain evidence="3">cv. Bd21</strain>
    </source>
</reference>
<reference evidence="2 3" key="1">
    <citation type="journal article" date="2010" name="Nature">
        <title>Genome sequencing and analysis of the model grass Brachypodium distachyon.</title>
        <authorList>
            <consortium name="International Brachypodium Initiative"/>
        </authorList>
    </citation>
    <scope>NUCLEOTIDE SEQUENCE [LARGE SCALE GENOMIC DNA]</scope>
    <source>
        <strain evidence="2 3">Bd21</strain>
    </source>
</reference>
<dbReference type="EMBL" id="CM000880">
    <property type="protein sequence ID" value="KQK22548.1"/>
    <property type="molecule type" value="Genomic_DNA"/>
</dbReference>
<dbReference type="AlphaFoldDB" id="A0A0Q3KDP3"/>
<proteinExistence type="predicted"/>
<keyword evidence="4" id="KW-1185">Reference proteome</keyword>